<sequence length="81" mass="9627">IGNLLTSVLVSFPPEILFLLRNSPFLLRWNNLDHFNLILLFFLTHLHLQSGKFYPSRTTRRMSFHFYTSIHSYLTVFVQAK</sequence>
<protein>
    <submittedName>
        <fullName evidence="1">Uncharacterized protein</fullName>
    </submittedName>
</protein>
<evidence type="ECO:0000313" key="2">
    <source>
        <dbReference type="Proteomes" id="UP001432027"/>
    </source>
</evidence>
<organism evidence="1 2">
    <name type="scientific">Pristionchus entomophagus</name>
    <dbReference type="NCBI Taxonomy" id="358040"/>
    <lineage>
        <taxon>Eukaryota</taxon>
        <taxon>Metazoa</taxon>
        <taxon>Ecdysozoa</taxon>
        <taxon>Nematoda</taxon>
        <taxon>Chromadorea</taxon>
        <taxon>Rhabditida</taxon>
        <taxon>Rhabditina</taxon>
        <taxon>Diplogasteromorpha</taxon>
        <taxon>Diplogasteroidea</taxon>
        <taxon>Neodiplogasteridae</taxon>
        <taxon>Pristionchus</taxon>
    </lineage>
</organism>
<dbReference type="EMBL" id="BTSX01000002">
    <property type="protein sequence ID" value="GMS85131.1"/>
    <property type="molecule type" value="Genomic_DNA"/>
</dbReference>
<dbReference type="AlphaFoldDB" id="A0AAV5T080"/>
<evidence type="ECO:0000313" key="1">
    <source>
        <dbReference type="EMBL" id="GMS85131.1"/>
    </source>
</evidence>
<keyword evidence="2" id="KW-1185">Reference proteome</keyword>
<comment type="caution">
    <text evidence="1">The sequence shown here is derived from an EMBL/GenBank/DDBJ whole genome shotgun (WGS) entry which is preliminary data.</text>
</comment>
<dbReference type="Proteomes" id="UP001432027">
    <property type="component" value="Unassembled WGS sequence"/>
</dbReference>
<feature type="non-terminal residue" evidence="1">
    <location>
        <position position="1"/>
    </location>
</feature>
<proteinExistence type="predicted"/>
<feature type="non-terminal residue" evidence="1">
    <location>
        <position position="81"/>
    </location>
</feature>
<accession>A0AAV5T080</accession>
<reference evidence="1" key="1">
    <citation type="submission" date="2023-10" db="EMBL/GenBank/DDBJ databases">
        <title>Genome assembly of Pristionchus species.</title>
        <authorList>
            <person name="Yoshida K."/>
            <person name="Sommer R.J."/>
        </authorList>
    </citation>
    <scope>NUCLEOTIDE SEQUENCE</scope>
    <source>
        <strain evidence="1">RS0144</strain>
    </source>
</reference>
<name>A0AAV5T080_9BILA</name>
<gene>
    <name evidence="1" type="ORF">PENTCL1PPCAC_7306</name>
</gene>